<evidence type="ECO:0000313" key="4">
    <source>
        <dbReference type="EnsemblMetazoa" id="XP_022650895"/>
    </source>
</evidence>
<proteinExistence type="predicted"/>
<feature type="chain" id="PRO_5029595168" description="Right handed beta helix domain-containing protein" evidence="2">
    <location>
        <begin position="24"/>
        <end position="405"/>
    </location>
</feature>
<protein>
    <recommendedName>
        <fullName evidence="3">Right handed beta helix domain-containing protein</fullName>
    </recommendedName>
</protein>
<dbReference type="EnsemblMetazoa" id="XM_022795160">
    <property type="protein sequence ID" value="XP_022650895"/>
    <property type="gene ID" value="LOC111246010"/>
</dbReference>
<dbReference type="InterPro" id="IPR039448">
    <property type="entry name" value="Beta_helix"/>
</dbReference>
<keyword evidence="5" id="KW-1185">Reference proteome</keyword>
<dbReference type="Proteomes" id="UP000594260">
    <property type="component" value="Unplaced"/>
</dbReference>
<dbReference type="GeneID" id="111246010"/>
<dbReference type="OMA" id="CTFREVQ"/>
<dbReference type="PANTHER" id="PTHR24373:SF275">
    <property type="entry name" value="TIR DOMAIN-CONTAINING PROTEIN"/>
    <property type="match status" value="1"/>
</dbReference>
<dbReference type="OrthoDB" id="8185041at2759"/>
<dbReference type="SUPFAM" id="SSF52058">
    <property type="entry name" value="L domain-like"/>
    <property type="match status" value="1"/>
</dbReference>
<dbReference type="Pfam" id="PF13229">
    <property type="entry name" value="Beta_helix"/>
    <property type="match status" value="1"/>
</dbReference>
<evidence type="ECO:0000256" key="2">
    <source>
        <dbReference type="SAM" id="SignalP"/>
    </source>
</evidence>
<dbReference type="PANTHER" id="PTHR24373">
    <property type="entry name" value="SLIT RELATED LEUCINE-RICH REPEAT NEURONAL PROTEIN"/>
    <property type="match status" value="1"/>
</dbReference>
<dbReference type="InterPro" id="IPR050328">
    <property type="entry name" value="Dev_Immune_Receptor"/>
</dbReference>
<evidence type="ECO:0000313" key="5">
    <source>
        <dbReference type="Proteomes" id="UP000594260"/>
    </source>
</evidence>
<sequence length="405" mass="45214">MMPLSWPLLSAYFLVGMLAIAFGKCPTQCRCTSLEVICSCKSGDSFILSEIPANHFTLSISNCKKVRIHGTPFNRGSFDRFVIQDSSDVYIADISFFGVILIRRLKFSNIANLTLGSLYNLKTDIFEMDNVTIAVLDRGVIPGIAELKEVRITDSHIGVIRTGALHFQHESLVDIIDTSMDHMEKNSTCIDQVQTFTIRNCHISSLDEDAINLMHVGKVVLSGTSIERLNEGSFLADSVGEMIIVRNVFSRVGSNAFYHMQNVVKLTMSENWFLHVEPNGILLYLEVVEPAFVIENNQFSCDCNLLWLYQDSGYHKLDKFFNSTCLAPETLAGISLKDVTPLITVMDQCLGFKAIDEKSYTTRNGYAQRNTTVRALSVNSGENLGSSSAMFVTIFMFGFLRFACI</sequence>
<feature type="signal peptide" evidence="2">
    <location>
        <begin position="1"/>
        <end position="23"/>
    </location>
</feature>
<evidence type="ECO:0000256" key="1">
    <source>
        <dbReference type="ARBA" id="ARBA00022729"/>
    </source>
</evidence>
<dbReference type="Gene3D" id="3.80.10.10">
    <property type="entry name" value="Ribonuclease Inhibitor"/>
    <property type="match status" value="1"/>
</dbReference>
<dbReference type="RefSeq" id="XP_022650895.1">
    <property type="nucleotide sequence ID" value="XM_022795160.1"/>
</dbReference>
<name>A0A7M7JFB8_VARDE</name>
<keyword evidence="1 2" id="KW-0732">Signal</keyword>
<accession>A0A7M7JFB8</accession>
<dbReference type="InterPro" id="IPR032675">
    <property type="entry name" value="LRR_dom_sf"/>
</dbReference>
<evidence type="ECO:0000259" key="3">
    <source>
        <dbReference type="Pfam" id="PF13229"/>
    </source>
</evidence>
<dbReference type="AlphaFoldDB" id="A0A7M7JFB8"/>
<feature type="domain" description="Right handed beta helix" evidence="3">
    <location>
        <begin position="150"/>
        <end position="287"/>
    </location>
</feature>
<organism evidence="4 5">
    <name type="scientific">Varroa destructor</name>
    <name type="common">Honeybee mite</name>
    <dbReference type="NCBI Taxonomy" id="109461"/>
    <lineage>
        <taxon>Eukaryota</taxon>
        <taxon>Metazoa</taxon>
        <taxon>Ecdysozoa</taxon>
        <taxon>Arthropoda</taxon>
        <taxon>Chelicerata</taxon>
        <taxon>Arachnida</taxon>
        <taxon>Acari</taxon>
        <taxon>Parasitiformes</taxon>
        <taxon>Mesostigmata</taxon>
        <taxon>Gamasina</taxon>
        <taxon>Dermanyssoidea</taxon>
        <taxon>Varroidae</taxon>
        <taxon>Varroa</taxon>
    </lineage>
</organism>
<reference evidence="4" key="1">
    <citation type="submission" date="2021-01" db="UniProtKB">
        <authorList>
            <consortium name="EnsemblMetazoa"/>
        </authorList>
    </citation>
    <scope>IDENTIFICATION</scope>
</reference>
<dbReference type="InParanoid" id="A0A7M7JFB8"/>
<dbReference type="KEGG" id="vde:111246010"/>